<organism evidence="10 11">
    <name type="scientific">Verticiella sediminum</name>
    <dbReference type="NCBI Taxonomy" id="1247510"/>
    <lineage>
        <taxon>Bacteria</taxon>
        <taxon>Pseudomonadati</taxon>
        <taxon>Pseudomonadota</taxon>
        <taxon>Betaproteobacteria</taxon>
        <taxon>Burkholderiales</taxon>
        <taxon>Alcaligenaceae</taxon>
        <taxon>Verticiella</taxon>
    </lineage>
</organism>
<evidence type="ECO:0000256" key="1">
    <source>
        <dbReference type="ARBA" id="ARBA00004417"/>
    </source>
</evidence>
<dbReference type="Pfam" id="PF00005">
    <property type="entry name" value="ABC_tran"/>
    <property type="match status" value="1"/>
</dbReference>
<gene>
    <name evidence="10" type="ORF">FOZ76_23350</name>
</gene>
<protein>
    <submittedName>
        <fullName evidence="10">ABC transporter ATP-binding protein</fullName>
    </submittedName>
</protein>
<dbReference type="PROSITE" id="PS50893">
    <property type="entry name" value="ABC_TRANSPORTER_2"/>
    <property type="match status" value="1"/>
</dbReference>
<evidence type="ECO:0000256" key="5">
    <source>
        <dbReference type="ARBA" id="ARBA00022741"/>
    </source>
</evidence>
<keyword evidence="7" id="KW-0472">Membrane</keyword>
<keyword evidence="6 10" id="KW-0067">ATP-binding</keyword>
<feature type="domain" description="ABC transporter" evidence="9">
    <location>
        <begin position="13"/>
        <end position="258"/>
    </location>
</feature>
<dbReference type="Gene3D" id="3.40.50.300">
    <property type="entry name" value="P-loop containing nucleotide triphosphate hydrolases"/>
    <property type="match status" value="1"/>
</dbReference>
<dbReference type="GO" id="GO:0055085">
    <property type="term" value="P:transmembrane transport"/>
    <property type="evidence" value="ECO:0007669"/>
    <property type="project" value="UniProtKB-ARBA"/>
</dbReference>
<evidence type="ECO:0000256" key="7">
    <source>
        <dbReference type="ARBA" id="ARBA00023136"/>
    </source>
</evidence>
<dbReference type="Pfam" id="PF08352">
    <property type="entry name" value="oligo_HPY"/>
    <property type="match status" value="1"/>
</dbReference>
<dbReference type="GO" id="GO:0005524">
    <property type="term" value="F:ATP binding"/>
    <property type="evidence" value="ECO:0007669"/>
    <property type="project" value="UniProtKB-KW"/>
</dbReference>
<proteinExistence type="inferred from homology"/>
<evidence type="ECO:0000256" key="2">
    <source>
        <dbReference type="ARBA" id="ARBA00005417"/>
    </source>
</evidence>
<dbReference type="NCBIfam" id="TIGR01727">
    <property type="entry name" value="oligo_HPY"/>
    <property type="match status" value="1"/>
</dbReference>
<dbReference type="InterPro" id="IPR003593">
    <property type="entry name" value="AAA+_ATPase"/>
</dbReference>
<comment type="similarity">
    <text evidence="2">Belongs to the ABC transporter superfamily.</text>
</comment>
<comment type="caution">
    <text evidence="10">The sequence shown here is derived from an EMBL/GenBank/DDBJ whole genome shotgun (WGS) entry which is preliminary data.</text>
</comment>
<keyword evidence="5" id="KW-0547">Nucleotide-binding</keyword>
<comment type="subcellular location">
    <subcellularLocation>
        <location evidence="1">Cell inner membrane</location>
        <topology evidence="1">Peripheral membrane protein</topology>
    </subcellularLocation>
</comment>
<feature type="region of interest" description="Disordered" evidence="8">
    <location>
        <begin position="329"/>
        <end position="352"/>
    </location>
</feature>
<feature type="compositionally biased region" description="Basic and acidic residues" evidence="8">
    <location>
        <begin position="339"/>
        <end position="352"/>
    </location>
</feature>
<keyword evidence="4" id="KW-1003">Cell membrane</keyword>
<evidence type="ECO:0000256" key="3">
    <source>
        <dbReference type="ARBA" id="ARBA00022448"/>
    </source>
</evidence>
<dbReference type="InterPro" id="IPR027417">
    <property type="entry name" value="P-loop_NTPase"/>
</dbReference>
<dbReference type="InterPro" id="IPR003439">
    <property type="entry name" value="ABC_transporter-like_ATP-bd"/>
</dbReference>
<name>A0A556ACV2_9BURK</name>
<dbReference type="AlphaFoldDB" id="A0A556ACV2"/>
<dbReference type="GO" id="GO:0016887">
    <property type="term" value="F:ATP hydrolysis activity"/>
    <property type="evidence" value="ECO:0007669"/>
    <property type="project" value="InterPro"/>
</dbReference>
<evidence type="ECO:0000256" key="8">
    <source>
        <dbReference type="SAM" id="MobiDB-lite"/>
    </source>
</evidence>
<dbReference type="InterPro" id="IPR050388">
    <property type="entry name" value="ABC_Ni/Peptide_Import"/>
</dbReference>
<accession>A0A556ACV2</accession>
<dbReference type="PANTHER" id="PTHR43297">
    <property type="entry name" value="OLIGOPEPTIDE TRANSPORT ATP-BINDING PROTEIN APPD"/>
    <property type="match status" value="1"/>
</dbReference>
<dbReference type="PANTHER" id="PTHR43297:SF2">
    <property type="entry name" value="DIPEPTIDE TRANSPORT ATP-BINDING PROTEIN DPPD"/>
    <property type="match status" value="1"/>
</dbReference>
<dbReference type="GO" id="GO:0015833">
    <property type="term" value="P:peptide transport"/>
    <property type="evidence" value="ECO:0007669"/>
    <property type="project" value="InterPro"/>
</dbReference>
<evidence type="ECO:0000313" key="11">
    <source>
        <dbReference type="Proteomes" id="UP000318405"/>
    </source>
</evidence>
<dbReference type="SMART" id="SM00382">
    <property type="entry name" value="AAA"/>
    <property type="match status" value="1"/>
</dbReference>
<dbReference type="OrthoDB" id="9802772at2"/>
<evidence type="ECO:0000259" key="9">
    <source>
        <dbReference type="PROSITE" id="PS50893"/>
    </source>
</evidence>
<dbReference type="InterPro" id="IPR013563">
    <property type="entry name" value="Oligopep_ABC_C"/>
</dbReference>
<keyword evidence="3" id="KW-0813">Transport</keyword>
<dbReference type="CDD" id="cd03257">
    <property type="entry name" value="ABC_NikE_OppD_transporters"/>
    <property type="match status" value="1"/>
</dbReference>
<dbReference type="FunFam" id="3.40.50.300:FF:000016">
    <property type="entry name" value="Oligopeptide ABC transporter ATP-binding component"/>
    <property type="match status" value="1"/>
</dbReference>
<dbReference type="SUPFAM" id="SSF52540">
    <property type="entry name" value="P-loop containing nucleoside triphosphate hydrolases"/>
    <property type="match status" value="1"/>
</dbReference>
<dbReference type="RefSeq" id="WP_143950639.1">
    <property type="nucleotide sequence ID" value="NZ_BAABMB010000003.1"/>
</dbReference>
<dbReference type="GO" id="GO:0005886">
    <property type="term" value="C:plasma membrane"/>
    <property type="evidence" value="ECO:0007669"/>
    <property type="project" value="UniProtKB-SubCell"/>
</dbReference>
<keyword evidence="11" id="KW-1185">Reference proteome</keyword>
<reference evidence="10 11" key="1">
    <citation type="submission" date="2019-07" db="EMBL/GenBank/DDBJ databases">
        <title>Qingshengfaniella alkalisoli gen. nov., sp. nov., isolated from saline soil.</title>
        <authorList>
            <person name="Xu L."/>
            <person name="Huang X.-X."/>
            <person name="Sun J.-Q."/>
        </authorList>
    </citation>
    <scope>NUCLEOTIDE SEQUENCE [LARGE SCALE GENOMIC DNA]</scope>
    <source>
        <strain evidence="10 11">DSM 27279</strain>
    </source>
</reference>
<evidence type="ECO:0000256" key="6">
    <source>
        <dbReference type="ARBA" id="ARBA00022840"/>
    </source>
</evidence>
<dbReference type="InterPro" id="IPR017871">
    <property type="entry name" value="ABC_transporter-like_CS"/>
</dbReference>
<evidence type="ECO:0000256" key="4">
    <source>
        <dbReference type="ARBA" id="ARBA00022475"/>
    </source>
</evidence>
<sequence length="352" mass="38400">MNTATPLLEVGRLRIGFPTRDGGQTTVVEDLSFTVGAGETLAIVGESGCGKSITALALTRLLPRTARMQGSVRFEGQELVELPERRMRALRGNRLAIVFQDPMAALNPVMTVGEQITEAIRAHERIDARTARARAEELLERVRIPQAGQRLDDYPHRLSGGMRQRVAIAIALACRPSLLIADEPTTALDVTIQAQILTLLRQLQQELGMALILITHDLGVVAESADRVLVMYAGRQIEQQPVQGLFDRPLHPYTRRLMRARPQFAPGGTQRPPRLQEIPGIVPTPGTPLPGCAFVARCDIAAAHCRTVPPPLRDFPAQARAACHEIDAAWPPEGSAHPPADRISRGDGRVCQ</sequence>
<dbReference type="Proteomes" id="UP000318405">
    <property type="component" value="Unassembled WGS sequence"/>
</dbReference>
<dbReference type="EMBL" id="VLTJ01000039">
    <property type="protein sequence ID" value="TSH90722.1"/>
    <property type="molecule type" value="Genomic_DNA"/>
</dbReference>
<dbReference type="PROSITE" id="PS00211">
    <property type="entry name" value="ABC_TRANSPORTER_1"/>
    <property type="match status" value="1"/>
</dbReference>
<evidence type="ECO:0000313" key="10">
    <source>
        <dbReference type="EMBL" id="TSH90722.1"/>
    </source>
</evidence>